<reference evidence="8 9" key="1">
    <citation type="submission" date="2013-08" db="EMBL/GenBank/DDBJ databases">
        <authorList>
            <person name="Huang J."/>
            <person name="Wang G."/>
        </authorList>
    </citation>
    <scope>NUCLEOTIDE SEQUENCE [LARGE SCALE GENOMIC DNA]</scope>
    <source>
        <strain evidence="8 9">JSM 076056</strain>
    </source>
</reference>
<protein>
    <recommendedName>
        <fullName evidence="7">Lipopolysaccharide assembly protein A domain-containing protein</fullName>
    </recommendedName>
</protein>
<evidence type="ECO:0000313" key="8">
    <source>
        <dbReference type="EMBL" id="KGX93513.1"/>
    </source>
</evidence>
<accession>A0A0A5GQM9</accession>
<keyword evidence="3 6" id="KW-1133">Transmembrane helix</keyword>
<keyword evidence="9" id="KW-1185">Reference proteome</keyword>
<keyword evidence="4 6" id="KW-0472">Membrane</keyword>
<evidence type="ECO:0000256" key="4">
    <source>
        <dbReference type="ARBA" id="ARBA00023136"/>
    </source>
</evidence>
<dbReference type="eggNOG" id="COG5416">
    <property type="taxonomic scope" value="Bacteria"/>
</dbReference>
<feature type="region of interest" description="Disordered" evidence="5">
    <location>
        <begin position="85"/>
        <end position="104"/>
    </location>
</feature>
<gene>
    <name evidence="8" type="ORF">N781_10795</name>
</gene>
<evidence type="ECO:0000256" key="2">
    <source>
        <dbReference type="ARBA" id="ARBA00022692"/>
    </source>
</evidence>
<feature type="transmembrane region" description="Helical" evidence="6">
    <location>
        <begin position="43"/>
        <end position="65"/>
    </location>
</feature>
<dbReference type="PANTHER" id="PTHR41335">
    <property type="entry name" value="MEMBRANE PROTEIN-RELATED"/>
    <property type="match status" value="1"/>
</dbReference>
<comment type="caution">
    <text evidence="8">The sequence shown here is derived from an EMBL/GenBank/DDBJ whole genome shotgun (WGS) entry which is preliminary data.</text>
</comment>
<proteinExistence type="predicted"/>
<evidence type="ECO:0000259" key="7">
    <source>
        <dbReference type="Pfam" id="PF06305"/>
    </source>
</evidence>
<evidence type="ECO:0000256" key="5">
    <source>
        <dbReference type="SAM" id="MobiDB-lite"/>
    </source>
</evidence>
<dbReference type="Proteomes" id="UP000030528">
    <property type="component" value="Unassembled WGS sequence"/>
</dbReference>
<dbReference type="Pfam" id="PF06305">
    <property type="entry name" value="LapA_dom"/>
    <property type="match status" value="1"/>
</dbReference>
<evidence type="ECO:0000256" key="1">
    <source>
        <dbReference type="ARBA" id="ARBA00022475"/>
    </source>
</evidence>
<organism evidence="8 9">
    <name type="scientific">Pontibacillus halophilus JSM 076056 = DSM 19796</name>
    <dbReference type="NCBI Taxonomy" id="1385510"/>
    <lineage>
        <taxon>Bacteria</taxon>
        <taxon>Bacillati</taxon>
        <taxon>Bacillota</taxon>
        <taxon>Bacilli</taxon>
        <taxon>Bacillales</taxon>
        <taxon>Bacillaceae</taxon>
        <taxon>Pontibacillus</taxon>
    </lineage>
</organism>
<dbReference type="EMBL" id="AVPE01000002">
    <property type="protein sequence ID" value="KGX93513.1"/>
    <property type="molecule type" value="Genomic_DNA"/>
</dbReference>
<dbReference type="GO" id="GO:0005886">
    <property type="term" value="C:plasma membrane"/>
    <property type="evidence" value="ECO:0007669"/>
    <property type="project" value="InterPro"/>
</dbReference>
<evidence type="ECO:0000256" key="3">
    <source>
        <dbReference type="ARBA" id="ARBA00022989"/>
    </source>
</evidence>
<keyword evidence="1" id="KW-1003">Cell membrane</keyword>
<dbReference type="PANTHER" id="PTHR41335:SF1">
    <property type="entry name" value="MEMBRANE PROTEIN"/>
    <property type="match status" value="1"/>
</dbReference>
<dbReference type="InterPro" id="IPR010445">
    <property type="entry name" value="LapA_dom"/>
</dbReference>
<keyword evidence="2 6" id="KW-0812">Transmembrane</keyword>
<dbReference type="RefSeq" id="WP_026802092.1">
    <property type="nucleotide sequence ID" value="NZ_AVPE01000002.1"/>
</dbReference>
<evidence type="ECO:0000313" key="9">
    <source>
        <dbReference type="Proteomes" id="UP000030528"/>
    </source>
</evidence>
<sequence length="104" mass="11411">MKGQTNFILALVFALLVAVFAVINVDAVEVNYLFGIGQAPLILVILVSVLMGGVIAGAVGAVRFYRLQREIRTLKQKLQEYESTPLTNEAIEEEESNEKTESTP</sequence>
<feature type="domain" description="Lipopolysaccharide assembly protein A" evidence="7">
    <location>
        <begin position="24"/>
        <end position="83"/>
    </location>
</feature>
<name>A0A0A5GQM9_9BACI</name>
<dbReference type="STRING" id="1385510.GCA_000425205_01069"/>
<evidence type="ECO:0000256" key="6">
    <source>
        <dbReference type="SAM" id="Phobius"/>
    </source>
</evidence>
<dbReference type="AlphaFoldDB" id="A0A0A5GQM9"/>